<accession>A0A2H0N6U3</accession>
<dbReference type="Proteomes" id="UP000229893">
    <property type="component" value="Unassembled WGS sequence"/>
</dbReference>
<dbReference type="Gene3D" id="3.40.50.450">
    <property type="match status" value="1"/>
</dbReference>
<evidence type="ECO:0000259" key="2">
    <source>
        <dbReference type="Pfam" id="PF02481"/>
    </source>
</evidence>
<reference evidence="3 4" key="1">
    <citation type="submission" date="2017-09" db="EMBL/GenBank/DDBJ databases">
        <title>Depth-based differentiation of microbial function through sediment-hosted aquifers and enrichment of novel symbionts in the deep terrestrial subsurface.</title>
        <authorList>
            <person name="Probst A.J."/>
            <person name="Ladd B."/>
            <person name="Jarett J.K."/>
            <person name="Geller-Mcgrath D.E."/>
            <person name="Sieber C.M."/>
            <person name="Emerson J.B."/>
            <person name="Anantharaman K."/>
            <person name="Thomas B.C."/>
            <person name="Malmstrom R."/>
            <person name="Stieglmeier M."/>
            <person name="Klingl A."/>
            <person name="Woyke T."/>
            <person name="Ryan C.M."/>
            <person name="Banfield J.F."/>
        </authorList>
    </citation>
    <scope>NUCLEOTIDE SEQUENCE [LARGE SCALE GENOMIC DNA]</scope>
    <source>
        <strain evidence="3">CG11_big_fil_rev_8_21_14_0_20_35_14</strain>
    </source>
</reference>
<organism evidence="3 4">
    <name type="scientific">Candidatus Liptonbacteria bacterium CG11_big_fil_rev_8_21_14_0_20_35_14</name>
    <dbReference type="NCBI Taxonomy" id="1974634"/>
    <lineage>
        <taxon>Bacteria</taxon>
        <taxon>Candidatus Liptoniibacteriota</taxon>
    </lineage>
</organism>
<comment type="similarity">
    <text evidence="1">Belongs to the DprA/Smf family.</text>
</comment>
<evidence type="ECO:0000313" key="4">
    <source>
        <dbReference type="Proteomes" id="UP000229893"/>
    </source>
</evidence>
<proteinExistence type="inferred from homology"/>
<comment type="caution">
    <text evidence="3">The sequence shown here is derived from an EMBL/GenBank/DDBJ whole genome shotgun (WGS) entry which is preliminary data.</text>
</comment>
<feature type="domain" description="Smf/DprA SLOG" evidence="2">
    <location>
        <begin position="60"/>
        <end position="267"/>
    </location>
</feature>
<sequence>MFREEQIYYNAINIALNSNFRKIKEYLEIYGSFKKSFEILKTALNPFELIKDVEKLNVRLILYSDEEFPKRLKNIPDSPIGLYVLGEVPSERCVAIVGTRKPSKYGEKIAYDIAKDLAKIGFGIVSGLAYGIDTKSHFGAIKSKGKTWAILANGLAHIYPKENRFLAQNILENKGGIMSEYPILDRPIPYRFLERNRIISGLSEDVIIIEAPQRSGSISTARHTLEQGGNVYVVPGEVYNINFKGSHELIRDGARLITSSQDLLDDMGVNI</sequence>
<dbReference type="NCBIfam" id="TIGR00732">
    <property type="entry name" value="dprA"/>
    <property type="match status" value="1"/>
</dbReference>
<dbReference type="PANTHER" id="PTHR43022">
    <property type="entry name" value="PROTEIN SMF"/>
    <property type="match status" value="1"/>
</dbReference>
<name>A0A2H0N6U3_9BACT</name>
<gene>
    <name evidence="3" type="primary">dprA</name>
    <name evidence="3" type="ORF">COV57_03460</name>
</gene>
<dbReference type="GO" id="GO:0009294">
    <property type="term" value="P:DNA-mediated transformation"/>
    <property type="evidence" value="ECO:0007669"/>
    <property type="project" value="InterPro"/>
</dbReference>
<dbReference type="InterPro" id="IPR057666">
    <property type="entry name" value="DrpA_SLOG"/>
</dbReference>
<dbReference type="Pfam" id="PF02481">
    <property type="entry name" value="DNA_processg_A"/>
    <property type="match status" value="1"/>
</dbReference>
<evidence type="ECO:0000256" key="1">
    <source>
        <dbReference type="ARBA" id="ARBA00006525"/>
    </source>
</evidence>
<dbReference type="AlphaFoldDB" id="A0A2H0N6U3"/>
<evidence type="ECO:0000313" key="3">
    <source>
        <dbReference type="EMBL" id="PIR04613.1"/>
    </source>
</evidence>
<dbReference type="SUPFAM" id="SSF102405">
    <property type="entry name" value="MCP/YpsA-like"/>
    <property type="match status" value="1"/>
</dbReference>
<dbReference type="PANTHER" id="PTHR43022:SF1">
    <property type="entry name" value="PROTEIN SMF"/>
    <property type="match status" value="1"/>
</dbReference>
<dbReference type="EMBL" id="PCWO01000050">
    <property type="protein sequence ID" value="PIR04613.1"/>
    <property type="molecule type" value="Genomic_DNA"/>
</dbReference>
<dbReference type="InterPro" id="IPR003488">
    <property type="entry name" value="DprA"/>
</dbReference>
<protein>
    <submittedName>
        <fullName evidence="3">DNA-protecting protein DprA</fullName>
    </submittedName>
</protein>